<keyword evidence="7 10" id="KW-1133">Transmembrane helix</keyword>
<reference evidence="14" key="2">
    <citation type="submission" date="2021-04" db="EMBL/GenBank/DDBJ databases">
        <authorList>
            <person name="Gilroy R."/>
        </authorList>
    </citation>
    <scope>NUCLEOTIDE SEQUENCE</scope>
    <source>
        <strain evidence="14">CHK186-16707</strain>
    </source>
</reference>
<dbReference type="CDD" id="cd03245">
    <property type="entry name" value="ABCC_bacteriocin_exporters"/>
    <property type="match status" value="1"/>
</dbReference>
<dbReference type="PROSITE" id="PS50990">
    <property type="entry name" value="PEPTIDASE_C39"/>
    <property type="match status" value="1"/>
</dbReference>
<dbReference type="GO" id="GO:0005524">
    <property type="term" value="F:ATP binding"/>
    <property type="evidence" value="ECO:0007669"/>
    <property type="project" value="UniProtKB-KW"/>
</dbReference>
<reference evidence="14" key="1">
    <citation type="journal article" date="2021" name="PeerJ">
        <title>Extensive microbial diversity within the chicken gut microbiome revealed by metagenomics and culture.</title>
        <authorList>
            <person name="Gilroy R."/>
            <person name="Ravi A."/>
            <person name="Getino M."/>
            <person name="Pursley I."/>
            <person name="Horton D.L."/>
            <person name="Alikhan N.F."/>
            <person name="Baker D."/>
            <person name="Gharbi K."/>
            <person name="Hall N."/>
            <person name="Watson M."/>
            <person name="Adriaenssens E.M."/>
            <person name="Foster-Nyarko E."/>
            <person name="Jarju S."/>
            <person name="Secka A."/>
            <person name="Antonio M."/>
            <person name="Oren A."/>
            <person name="Chaudhuri R.R."/>
            <person name="La Ragione R."/>
            <person name="Hildebrand F."/>
            <person name="Pallen M.J."/>
        </authorList>
    </citation>
    <scope>NUCLEOTIDE SEQUENCE</scope>
    <source>
        <strain evidence="14">CHK186-16707</strain>
    </source>
</reference>
<evidence type="ECO:0000256" key="5">
    <source>
        <dbReference type="ARBA" id="ARBA00022741"/>
    </source>
</evidence>
<dbReference type="InterPro" id="IPR017750">
    <property type="entry name" value="ATPase_T1SS"/>
</dbReference>
<evidence type="ECO:0000256" key="2">
    <source>
        <dbReference type="ARBA" id="ARBA00022448"/>
    </source>
</evidence>
<dbReference type="Gene3D" id="1.20.1560.10">
    <property type="entry name" value="ABC transporter type 1, transmembrane domain"/>
    <property type="match status" value="1"/>
</dbReference>
<comment type="caution">
    <text evidence="14">The sequence shown here is derived from an EMBL/GenBank/DDBJ whole genome shotgun (WGS) entry which is preliminary data.</text>
</comment>
<keyword evidence="3" id="KW-1003">Cell membrane</keyword>
<dbReference type="Gene3D" id="3.90.70.10">
    <property type="entry name" value="Cysteine proteinases"/>
    <property type="match status" value="1"/>
</dbReference>
<evidence type="ECO:0000256" key="9">
    <source>
        <dbReference type="SAM" id="MobiDB-lite"/>
    </source>
</evidence>
<dbReference type="PROSITE" id="PS50929">
    <property type="entry name" value="ABC_TM1F"/>
    <property type="match status" value="1"/>
</dbReference>
<dbReference type="PROSITE" id="PS00211">
    <property type="entry name" value="ABC_TRANSPORTER_1"/>
    <property type="match status" value="1"/>
</dbReference>
<dbReference type="SMART" id="SM00382">
    <property type="entry name" value="AAA"/>
    <property type="match status" value="1"/>
</dbReference>
<feature type="transmembrane region" description="Helical" evidence="10">
    <location>
        <begin position="244"/>
        <end position="264"/>
    </location>
</feature>
<dbReference type="AlphaFoldDB" id="A0A9D2HF70"/>
<dbReference type="InterPro" id="IPR011527">
    <property type="entry name" value="ABC1_TM_dom"/>
</dbReference>
<dbReference type="Pfam" id="PF00005">
    <property type="entry name" value="ABC_tran"/>
    <property type="match status" value="1"/>
</dbReference>
<evidence type="ECO:0000256" key="3">
    <source>
        <dbReference type="ARBA" id="ARBA00022475"/>
    </source>
</evidence>
<dbReference type="InterPro" id="IPR017871">
    <property type="entry name" value="ABC_transporter-like_CS"/>
</dbReference>
<feature type="transmembrane region" description="Helical" evidence="10">
    <location>
        <begin position="429"/>
        <end position="450"/>
    </location>
</feature>
<evidence type="ECO:0000256" key="6">
    <source>
        <dbReference type="ARBA" id="ARBA00022840"/>
    </source>
</evidence>
<dbReference type="CDD" id="cd18587">
    <property type="entry name" value="ABC_6TM_LapB_like"/>
    <property type="match status" value="1"/>
</dbReference>
<gene>
    <name evidence="14" type="ORF">H9962_09400</name>
</gene>
<dbReference type="NCBIfam" id="TIGR03375">
    <property type="entry name" value="type_I_sec_LssB"/>
    <property type="match status" value="1"/>
</dbReference>
<dbReference type="GO" id="GO:0140359">
    <property type="term" value="F:ABC-type transporter activity"/>
    <property type="evidence" value="ECO:0007669"/>
    <property type="project" value="InterPro"/>
</dbReference>
<feature type="domain" description="ABC transporter" evidence="11">
    <location>
        <begin position="522"/>
        <end position="757"/>
    </location>
</feature>
<dbReference type="EMBL" id="DXAN01000029">
    <property type="protein sequence ID" value="HJA09384.1"/>
    <property type="molecule type" value="Genomic_DNA"/>
</dbReference>
<evidence type="ECO:0000256" key="1">
    <source>
        <dbReference type="ARBA" id="ARBA00004651"/>
    </source>
</evidence>
<proteinExistence type="predicted"/>
<keyword evidence="8 10" id="KW-0472">Membrane</keyword>
<dbReference type="InterPro" id="IPR003593">
    <property type="entry name" value="AAA+_ATPase"/>
</dbReference>
<evidence type="ECO:0000256" key="4">
    <source>
        <dbReference type="ARBA" id="ARBA00022692"/>
    </source>
</evidence>
<sequence>MSNTTSSDRPPTEPDFIGRKKSGRVHAHGHGSAPAGADPDADAPRMTPLTPSEVDFMPPLLHSLATLLRLRGRNVSPQFLLAGLAGAGKVSAGACLRAAERAGLKGRIVYRPSLADISPLTLPCILLLRDDRSCVLLKLEADSAEIVFPEYGETAQTVSRQTLHDEYSGYALFGTLEERTDARIESLRLSRGKSWFWDVIRYYAPIYRHVAFASVIINIIGVASPLFVMNVYDRVVPNNALETLWVLAAGIVIAYVFDFILRLLRSHFVDVAGRNADVVLSSSLVDKVLTMRLDARPESTGALVNNLREFESLREFFSSSTLLALIDVPFLIIFLALLSFIGGPLVLLPLIAMPILLVAGLLFQSAAKRCAESSYKHNMQKNALLVEMVNGLETVKSCMAESRMQRLWEAVAGISAQASSEARKYNNRAVTFSTLVTQLVTVCMVVWGVYRIAAGELTMGGLIGCNILVGRAMAPLMQMASLLTRFQNSKVSLQALDMLMALPSENQDEKSCMDFGTLSPSFTLDNVNFTYPGSERPALERVSLNIRAGEKVGIIGRMGSGKSTLGKLLIGLYEPRDGAVKFGGVDIRQLAGADLRGRVGFLPQEAVLFYGTIRDNIALGDPSINDHMVLRAATLAGAADFVRRNPAGFGAQVGEQGRNLSGGQRQAVGLARALVRDPEVLILDEPTSNMDTDSELLVQKRLASIPGDKTLIIITHRLSMLRIVDRLVVMEEGRIALDGPRDEVLNTLRGKPAAPHPAPGPSAPRV</sequence>
<dbReference type="Gene3D" id="3.40.50.300">
    <property type="entry name" value="P-loop containing nucleotide triphosphate hydrolases"/>
    <property type="match status" value="1"/>
</dbReference>
<dbReference type="InterPro" id="IPR039421">
    <property type="entry name" value="Type_1_exporter"/>
</dbReference>
<evidence type="ECO:0000256" key="10">
    <source>
        <dbReference type="SAM" id="Phobius"/>
    </source>
</evidence>
<evidence type="ECO:0000259" key="13">
    <source>
        <dbReference type="PROSITE" id="PS50990"/>
    </source>
</evidence>
<dbReference type="GO" id="GO:0016887">
    <property type="term" value="F:ATP hydrolysis activity"/>
    <property type="evidence" value="ECO:0007669"/>
    <property type="project" value="InterPro"/>
</dbReference>
<dbReference type="GO" id="GO:0006508">
    <property type="term" value="P:proteolysis"/>
    <property type="evidence" value="ECO:0007669"/>
    <property type="project" value="InterPro"/>
</dbReference>
<evidence type="ECO:0000313" key="14">
    <source>
        <dbReference type="EMBL" id="HJA09384.1"/>
    </source>
</evidence>
<accession>A0A9D2HF70</accession>
<keyword evidence="2" id="KW-0813">Transport</keyword>
<evidence type="ECO:0000256" key="7">
    <source>
        <dbReference type="ARBA" id="ARBA00022989"/>
    </source>
</evidence>
<dbReference type="PROSITE" id="PS50893">
    <property type="entry name" value="ABC_TRANSPORTER_2"/>
    <property type="match status" value="1"/>
</dbReference>
<feature type="transmembrane region" description="Helical" evidence="10">
    <location>
        <begin position="322"/>
        <end position="341"/>
    </location>
</feature>
<evidence type="ECO:0000313" key="15">
    <source>
        <dbReference type="Proteomes" id="UP000824225"/>
    </source>
</evidence>
<organism evidence="14 15">
    <name type="scientific">Candidatus Mailhella merdigallinarum</name>
    <dbReference type="NCBI Taxonomy" id="2838658"/>
    <lineage>
        <taxon>Bacteria</taxon>
        <taxon>Pseudomonadati</taxon>
        <taxon>Thermodesulfobacteriota</taxon>
        <taxon>Desulfovibrionia</taxon>
        <taxon>Desulfovibrionales</taxon>
        <taxon>Desulfovibrionaceae</taxon>
        <taxon>Mailhella</taxon>
    </lineage>
</organism>
<dbReference type="GO" id="GO:0034040">
    <property type="term" value="F:ATPase-coupled lipid transmembrane transporter activity"/>
    <property type="evidence" value="ECO:0007669"/>
    <property type="project" value="TreeGrafter"/>
</dbReference>
<keyword evidence="5" id="KW-0547">Nucleotide-binding</keyword>
<feature type="transmembrane region" description="Helical" evidence="10">
    <location>
        <begin position="210"/>
        <end position="232"/>
    </location>
</feature>
<dbReference type="GO" id="GO:0008233">
    <property type="term" value="F:peptidase activity"/>
    <property type="evidence" value="ECO:0007669"/>
    <property type="project" value="InterPro"/>
</dbReference>
<dbReference type="GO" id="GO:0005886">
    <property type="term" value="C:plasma membrane"/>
    <property type="evidence" value="ECO:0007669"/>
    <property type="project" value="UniProtKB-SubCell"/>
</dbReference>
<evidence type="ECO:0000259" key="11">
    <source>
        <dbReference type="PROSITE" id="PS50893"/>
    </source>
</evidence>
<feature type="domain" description="Peptidase C39" evidence="13">
    <location>
        <begin position="53"/>
        <end position="174"/>
    </location>
</feature>
<dbReference type="PANTHER" id="PTHR24221:SF248">
    <property type="entry name" value="ABC TRANSPORTER TRANSMEMBRANE REGION"/>
    <property type="match status" value="1"/>
</dbReference>
<dbReference type="SUPFAM" id="SSF90123">
    <property type="entry name" value="ABC transporter transmembrane region"/>
    <property type="match status" value="1"/>
</dbReference>
<keyword evidence="6" id="KW-0067">ATP-binding</keyword>
<dbReference type="FunFam" id="3.40.50.300:FF:000299">
    <property type="entry name" value="ABC transporter ATP-binding protein/permease"/>
    <property type="match status" value="1"/>
</dbReference>
<evidence type="ECO:0000259" key="12">
    <source>
        <dbReference type="PROSITE" id="PS50929"/>
    </source>
</evidence>
<evidence type="ECO:0000256" key="8">
    <source>
        <dbReference type="ARBA" id="ARBA00023136"/>
    </source>
</evidence>
<dbReference type="Pfam" id="PF00664">
    <property type="entry name" value="ABC_membrane"/>
    <property type="match status" value="1"/>
</dbReference>
<feature type="transmembrane region" description="Helical" evidence="10">
    <location>
        <begin position="347"/>
        <end position="367"/>
    </location>
</feature>
<protein>
    <submittedName>
        <fullName evidence="14">Type I secretion system permease/ATPase</fullName>
    </submittedName>
</protein>
<name>A0A9D2HF70_9BACT</name>
<dbReference type="SUPFAM" id="SSF52540">
    <property type="entry name" value="P-loop containing nucleoside triphosphate hydrolases"/>
    <property type="match status" value="1"/>
</dbReference>
<keyword evidence="4 10" id="KW-0812">Transmembrane</keyword>
<comment type="subcellular location">
    <subcellularLocation>
        <location evidence="1">Cell membrane</location>
        <topology evidence="1">Multi-pass membrane protein</topology>
    </subcellularLocation>
</comment>
<dbReference type="InterPro" id="IPR005074">
    <property type="entry name" value="Peptidase_C39"/>
</dbReference>
<dbReference type="InterPro" id="IPR003439">
    <property type="entry name" value="ABC_transporter-like_ATP-bd"/>
</dbReference>
<dbReference type="InterPro" id="IPR036640">
    <property type="entry name" value="ABC1_TM_sf"/>
</dbReference>
<feature type="region of interest" description="Disordered" evidence="9">
    <location>
        <begin position="1"/>
        <end position="52"/>
    </location>
</feature>
<dbReference type="PANTHER" id="PTHR24221">
    <property type="entry name" value="ATP-BINDING CASSETTE SUB-FAMILY B"/>
    <property type="match status" value="1"/>
</dbReference>
<feature type="compositionally biased region" description="Basic residues" evidence="9">
    <location>
        <begin position="19"/>
        <end position="29"/>
    </location>
</feature>
<dbReference type="InterPro" id="IPR027417">
    <property type="entry name" value="P-loop_NTPase"/>
</dbReference>
<feature type="domain" description="ABC transmembrane type-1" evidence="12">
    <location>
        <begin position="210"/>
        <end position="488"/>
    </location>
</feature>
<dbReference type="Proteomes" id="UP000824225">
    <property type="component" value="Unassembled WGS sequence"/>
</dbReference>